<evidence type="ECO:0000256" key="3">
    <source>
        <dbReference type="SAM" id="MobiDB-lite"/>
    </source>
</evidence>
<evidence type="ECO:0000256" key="2">
    <source>
        <dbReference type="PROSITE-ProRule" id="PRU00335"/>
    </source>
</evidence>
<dbReference type="PROSITE" id="PS50977">
    <property type="entry name" value="HTH_TETR_2"/>
    <property type="match status" value="1"/>
</dbReference>
<dbReference type="SUPFAM" id="SSF46689">
    <property type="entry name" value="Homeodomain-like"/>
    <property type="match status" value="1"/>
</dbReference>
<dbReference type="InterPro" id="IPR036271">
    <property type="entry name" value="Tet_transcr_reg_TetR-rel_C_sf"/>
</dbReference>
<proteinExistence type="predicted"/>
<dbReference type="Gene3D" id="1.10.357.10">
    <property type="entry name" value="Tetracycline Repressor, domain 2"/>
    <property type="match status" value="1"/>
</dbReference>
<dbReference type="InterPro" id="IPR001647">
    <property type="entry name" value="HTH_TetR"/>
</dbReference>
<dbReference type="Pfam" id="PF00440">
    <property type="entry name" value="TetR_N"/>
    <property type="match status" value="1"/>
</dbReference>
<keyword evidence="6" id="KW-1185">Reference proteome</keyword>
<dbReference type="Proteomes" id="UP000064967">
    <property type="component" value="Chromosome"/>
</dbReference>
<dbReference type="GO" id="GO:0003700">
    <property type="term" value="F:DNA-binding transcription factor activity"/>
    <property type="evidence" value="ECO:0007669"/>
    <property type="project" value="TreeGrafter"/>
</dbReference>
<dbReference type="STRING" id="1391654.AKJ09_11159"/>
<feature type="region of interest" description="Disordered" evidence="3">
    <location>
        <begin position="200"/>
        <end position="221"/>
    </location>
</feature>
<organism evidence="5 6">
    <name type="scientific">Labilithrix luteola</name>
    <dbReference type="NCBI Taxonomy" id="1391654"/>
    <lineage>
        <taxon>Bacteria</taxon>
        <taxon>Pseudomonadati</taxon>
        <taxon>Myxococcota</taxon>
        <taxon>Polyangia</taxon>
        <taxon>Polyangiales</taxon>
        <taxon>Labilitrichaceae</taxon>
        <taxon>Labilithrix</taxon>
    </lineage>
</organism>
<feature type="compositionally biased region" description="Basic residues" evidence="3">
    <location>
        <begin position="204"/>
        <end position="221"/>
    </location>
</feature>
<evidence type="ECO:0000259" key="4">
    <source>
        <dbReference type="PROSITE" id="PS50977"/>
    </source>
</evidence>
<keyword evidence="1 2" id="KW-0238">DNA-binding</keyword>
<protein>
    <submittedName>
        <fullName evidence="5">Transcriptional regulator, TetR family</fullName>
    </submittedName>
</protein>
<dbReference type="InterPro" id="IPR050109">
    <property type="entry name" value="HTH-type_TetR-like_transc_reg"/>
</dbReference>
<evidence type="ECO:0000313" key="5">
    <source>
        <dbReference type="EMBL" id="AKV04496.1"/>
    </source>
</evidence>
<sequence length="221" mass="24147">MKSPRRDGRERREALLDAALRCFSERGVLGTGIEEIRKEAGASPSSVYHLFDGLPGLTLALLARTFDRLAGHLASRVVPAKSAEEAVTALVDAHIEWVLTHRDEARFMYQAFALEFTPEPTLELQAQKAQSLAPITTAVGRFIAEGALPAWSPLLFDVVLLGPSHEACRRWLAGAELDPTFMRATFPKLAWQSVSHLGGAAKAKTSRTKTTSKKTASKRRG</sequence>
<feature type="DNA-binding region" description="H-T-H motif" evidence="2">
    <location>
        <begin position="32"/>
        <end position="51"/>
    </location>
</feature>
<name>A0A0K1QFE2_9BACT</name>
<reference evidence="5 6" key="1">
    <citation type="submission" date="2015-08" db="EMBL/GenBank/DDBJ databases">
        <authorList>
            <person name="Babu N.S."/>
            <person name="Beckwith C.J."/>
            <person name="Beseler K.G."/>
            <person name="Brison A."/>
            <person name="Carone J.V."/>
            <person name="Caskin T.P."/>
            <person name="Diamond M."/>
            <person name="Durham M.E."/>
            <person name="Foxe J.M."/>
            <person name="Go M."/>
            <person name="Henderson B.A."/>
            <person name="Jones I.B."/>
            <person name="McGettigan J.A."/>
            <person name="Micheletti S.J."/>
            <person name="Nasrallah M.E."/>
            <person name="Ortiz D."/>
            <person name="Piller C.R."/>
            <person name="Privatt S.R."/>
            <person name="Schneider S.L."/>
            <person name="Sharp S."/>
            <person name="Smith T.C."/>
            <person name="Stanton J.D."/>
            <person name="Ullery H.E."/>
            <person name="Wilson R.J."/>
            <person name="Serrano M.G."/>
            <person name="Buck G."/>
            <person name="Lee V."/>
            <person name="Wang Y."/>
            <person name="Carvalho R."/>
            <person name="Voegtly L."/>
            <person name="Shi R."/>
            <person name="Duckworth R."/>
            <person name="Johnson A."/>
            <person name="Loviza R."/>
            <person name="Walstead R."/>
            <person name="Shah Z."/>
            <person name="Kiflezghi M."/>
            <person name="Wade K."/>
            <person name="Ball S.L."/>
            <person name="Bradley K.W."/>
            <person name="Asai D.J."/>
            <person name="Bowman C.A."/>
            <person name="Russell D.A."/>
            <person name="Pope W.H."/>
            <person name="Jacobs-Sera D."/>
            <person name="Hendrix R.W."/>
            <person name="Hatfull G.F."/>
        </authorList>
    </citation>
    <scope>NUCLEOTIDE SEQUENCE [LARGE SCALE GENOMIC DNA]</scope>
    <source>
        <strain evidence="5 6">DSM 27648</strain>
    </source>
</reference>
<dbReference type="OrthoDB" id="9798857at2"/>
<dbReference type="PATRIC" id="fig|1391654.3.peg.11325"/>
<evidence type="ECO:0000313" key="6">
    <source>
        <dbReference type="Proteomes" id="UP000064967"/>
    </source>
</evidence>
<feature type="domain" description="HTH tetR-type" evidence="4">
    <location>
        <begin position="9"/>
        <end position="69"/>
    </location>
</feature>
<dbReference type="AlphaFoldDB" id="A0A0K1QFE2"/>
<dbReference type="PANTHER" id="PTHR30055">
    <property type="entry name" value="HTH-TYPE TRANSCRIPTIONAL REGULATOR RUTR"/>
    <property type="match status" value="1"/>
</dbReference>
<dbReference type="InterPro" id="IPR009057">
    <property type="entry name" value="Homeodomain-like_sf"/>
</dbReference>
<dbReference type="EMBL" id="CP012333">
    <property type="protein sequence ID" value="AKV04496.1"/>
    <property type="molecule type" value="Genomic_DNA"/>
</dbReference>
<gene>
    <name evidence="5" type="ORF">AKJ09_11159</name>
</gene>
<dbReference type="KEGG" id="llu:AKJ09_11159"/>
<dbReference type="RefSeq" id="WP_146655099.1">
    <property type="nucleotide sequence ID" value="NZ_CP012333.1"/>
</dbReference>
<dbReference type="GO" id="GO:0000976">
    <property type="term" value="F:transcription cis-regulatory region binding"/>
    <property type="evidence" value="ECO:0007669"/>
    <property type="project" value="TreeGrafter"/>
</dbReference>
<evidence type="ECO:0000256" key="1">
    <source>
        <dbReference type="ARBA" id="ARBA00023125"/>
    </source>
</evidence>
<dbReference type="PANTHER" id="PTHR30055:SF187">
    <property type="entry name" value="TRANSCRIPTIONAL REGULATORY PROTEIN"/>
    <property type="match status" value="1"/>
</dbReference>
<accession>A0A0K1QFE2</accession>
<dbReference type="SUPFAM" id="SSF48498">
    <property type="entry name" value="Tetracyclin repressor-like, C-terminal domain"/>
    <property type="match status" value="1"/>
</dbReference>